<dbReference type="Gene3D" id="3.40.30.10">
    <property type="entry name" value="Glutaredoxin"/>
    <property type="match status" value="1"/>
</dbReference>
<evidence type="ECO:0000313" key="10">
    <source>
        <dbReference type="EMBL" id="MBU3806492.1"/>
    </source>
</evidence>
<dbReference type="InterPro" id="IPR017937">
    <property type="entry name" value="Thioredoxin_CS"/>
</dbReference>
<feature type="transmembrane region" description="Helical" evidence="8">
    <location>
        <begin position="212"/>
        <end position="229"/>
    </location>
</feature>
<feature type="transmembrane region" description="Helical" evidence="8">
    <location>
        <begin position="60"/>
        <end position="80"/>
    </location>
</feature>
<evidence type="ECO:0000256" key="6">
    <source>
        <dbReference type="ARBA" id="ARBA00023136"/>
    </source>
</evidence>
<dbReference type="SUPFAM" id="SSF52833">
    <property type="entry name" value="Thioredoxin-like"/>
    <property type="match status" value="1"/>
</dbReference>
<sequence>MGFDLELNVSVLAALTQGFLSFFSPCVVPLVPLYLGYLTGSGGNDQTKRASRWVTLRNTLFFMLGIATAFFALALGMSGLGQLLQDYRMPLARVGGILIILLGLLQLGIFNTPFWQKERRFHLSVEKLSANPITAWLLGFTFSFAWTPCVGPALTSVLLMAGSASTWQKGFLLIGVYTLGFTLPFLLVGLFTDTALALLKKHRKWLTVATKLGGVLLIFMGVMMFTGWMNGVTSYLSSIGQTDVPNTSQTQPEPTPEPTPEPESESTSEETQEAIPAPDFTLVDQYGNTHRLSDYKGKVVFLNFWASWCGPCRQEMPEIEALYQDWDENNGELVVLGVAAPDREGFSINQKEKSADEIASWLSQQGYTYPTVMDTTGE</sequence>
<dbReference type="GO" id="GO:0016209">
    <property type="term" value="F:antioxidant activity"/>
    <property type="evidence" value="ECO:0007669"/>
    <property type="project" value="InterPro"/>
</dbReference>
<comment type="caution">
    <text evidence="10">The sequence shown here is derived from an EMBL/GenBank/DDBJ whole genome shotgun (WGS) entry which is preliminary data.</text>
</comment>
<reference evidence="10" key="1">
    <citation type="journal article" date="2021" name="PeerJ">
        <title>Extensive microbial diversity within the chicken gut microbiome revealed by metagenomics and culture.</title>
        <authorList>
            <person name="Gilroy R."/>
            <person name="Ravi A."/>
            <person name="Getino M."/>
            <person name="Pursley I."/>
            <person name="Horton D.L."/>
            <person name="Alikhan N.F."/>
            <person name="Baker D."/>
            <person name="Gharbi K."/>
            <person name="Hall N."/>
            <person name="Watson M."/>
            <person name="Adriaenssens E.M."/>
            <person name="Foster-Nyarko E."/>
            <person name="Jarju S."/>
            <person name="Secka A."/>
            <person name="Antonio M."/>
            <person name="Oren A."/>
            <person name="Chaudhuri R.R."/>
            <person name="La Ragione R."/>
            <person name="Hildebrand F."/>
            <person name="Pallen M.J."/>
        </authorList>
    </citation>
    <scope>NUCLEOTIDE SEQUENCE</scope>
    <source>
        <strain evidence="10">B5_2728</strain>
    </source>
</reference>
<dbReference type="InterPro" id="IPR003834">
    <property type="entry name" value="Cyt_c_assmbl_TM_dom"/>
</dbReference>
<feature type="transmembrane region" description="Helical" evidence="8">
    <location>
        <begin position="20"/>
        <end position="39"/>
    </location>
</feature>
<evidence type="ECO:0000256" key="5">
    <source>
        <dbReference type="ARBA" id="ARBA00022989"/>
    </source>
</evidence>
<reference evidence="10" key="2">
    <citation type="submission" date="2021-04" db="EMBL/GenBank/DDBJ databases">
        <authorList>
            <person name="Gilroy R."/>
        </authorList>
    </citation>
    <scope>NUCLEOTIDE SEQUENCE</scope>
    <source>
        <strain evidence="10">B5_2728</strain>
    </source>
</reference>
<dbReference type="GO" id="GO:0005886">
    <property type="term" value="C:plasma membrane"/>
    <property type="evidence" value="ECO:0007669"/>
    <property type="project" value="UniProtKB-SubCell"/>
</dbReference>
<evidence type="ECO:0000256" key="8">
    <source>
        <dbReference type="SAM" id="Phobius"/>
    </source>
</evidence>
<dbReference type="GO" id="GO:0017004">
    <property type="term" value="P:cytochrome complex assembly"/>
    <property type="evidence" value="ECO:0007669"/>
    <property type="project" value="InterPro"/>
</dbReference>
<proteinExistence type="inferred from homology"/>
<dbReference type="Pfam" id="PF02683">
    <property type="entry name" value="DsbD_TM"/>
    <property type="match status" value="1"/>
</dbReference>
<dbReference type="InterPro" id="IPR013766">
    <property type="entry name" value="Thioredoxin_domain"/>
</dbReference>
<dbReference type="Pfam" id="PF00578">
    <property type="entry name" value="AhpC-TSA"/>
    <property type="match status" value="1"/>
</dbReference>
<feature type="non-terminal residue" evidence="10">
    <location>
        <position position="378"/>
    </location>
</feature>
<feature type="region of interest" description="Disordered" evidence="7">
    <location>
        <begin position="243"/>
        <end position="278"/>
    </location>
</feature>
<keyword evidence="5 8" id="KW-1133">Transmembrane helix</keyword>
<feature type="compositionally biased region" description="Acidic residues" evidence="7">
    <location>
        <begin position="260"/>
        <end position="272"/>
    </location>
</feature>
<comment type="similarity">
    <text evidence="2">Belongs to the DsbD family.</text>
</comment>
<keyword evidence="6 8" id="KW-0472">Membrane</keyword>
<dbReference type="InterPro" id="IPR000866">
    <property type="entry name" value="AhpC/TSA"/>
</dbReference>
<comment type="subcellular location">
    <subcellularLocation>
        <location evidence="1">Cell membrane</location>
        <topology evidence="1">Multi-pass membrane protein</topology>
    </subcellularLocation>
</comment>
<dbReference type="PANTHER" id="PTHR31272">
    <property type="entry name" value="CYTOCHROME C-TYPE BIOGENESIS PROTEIN HI_1454-RELATED"/>
    <property type="match status" value="1"/>
</dbReference>
<dbReference type="PROSITE" id="PS51352">
    <property type="entry name" value="THIOREDOXIN_2"/>
    <property type="match status" value="1"/>
</dbReference>
<protein>
    <submittedName>
        <fullName evidence="10">Redoxin domain-containing protein</fullName>
    </submittedName>
</protein>
<dbReference type="CDD" id="cd02966">
    <property type="entry name" value="TlpA_like_family"/>
    <property type="match status" value="1"/>
</dbReference>
<evidence type="ECO:0000259" key="9">
    <source>
        <dbReference type="PROSITE" id="PS51352"/>
    </source>
</evidence>
<evidence type="ECO:0000256" key="3">
    <source>
        <dbReference type="ARBA" id="ARBA00022475"/>
    </source>
</evidence>
<dbReference type="InterPro" id="IPR051790">
    <property type="entry name" value="Cytochrome_c-biogenesis_DsbD"/>
</dbReference>
<name>A0A948T351_9FIRM</name>
<evidence type="ECO:0000256" key="7">
    <source>
        <dbReference type="SAM" id="MobiDB-lite"/>
    </source>
</evidence>
<evidence type="ECO:0000256" key="1">
    <source>
        <dbReference type="ARBA" id="ARBA00004651"/>
    </source>
</evidence>
<dbReference type="GO" id="GO:0016491">
    <property type="term" value="F:oxidoreductase activity"/>
    <property type="evidence" value="ECO:0007669"/>
    <property type="project" value="InterPro"/>
</dbReference>
<dbReference type="PROSITE" id="PS00194">
    <property type="entry name" value="THIOREDOXIN_1"/>
    <property type="match status" value="1"/>
</dbReference>
<dbReference type="Proteomes" id="UP000713596">
    <property type="component" value="Unassembled WGS sequence"/>
</dbReference>
<feature type="transmembrane region" description="Helical" evidence="8">
    <location>
        <begin position="171"/>
        <end position="191"/>
    </location>
</feature>
<dbReference type="EMBL" id="JAHLFP010000055">
    <property type="protein sequence ID" value="MBU3806492.1"/>
    <property type="molecule type" value="Genomic_DNA"/>
</dbReference>
<feature type="domain" description="Thioredoxin" evidence="9">
    <location>
        <begin position="271"/>
        <end position="378"/>
    </location>
</feature>
<evidence type="ECO:0000313" key="11">
    <source>
        <dbReference type="Proteomes" id="UP000713596"/>
    </source>
</evidence>
<dbReference type="AlphaFoldDB" id="A0A948T351"/>
<dbReference type="InterPro" id="IPR036249">
    <property type="entry name" value="Thioredoxin-like_sf"/>
</dbReference>
<feature type="transmembrane region" description="Helical" evidence="8">
    <location>
        <begin position="135"/>
        <end position="159"/>
    </location>
</feature>
<keyword evidence="4 8" id="KW-0812">Transmembrane</keyword>
<accession>A0A948T351</accession>
<dbReference type="PANTHER" id="PTHR31272:SF4">
    <property type="entry name" value="CYTOCHROME C-TYPE BIOGENESIS PROTEIN HI_1454-RELATED"/>
    <property type="match status" value="1"/>
</dbReference>
<gene>
    <name evidence="10" type="ORF">H9882_06340</name>
</gene>
<organism evidence="10 11">
    <name type="scientific">Candidatus Allofournierella pullistercoris</name>
    <dbReference type="NCBI Taxonomy" id="2838597"/>
    <lineage>
        <taxon>Bacteria</taxon>
        <taxon>Bacillati</taxon>
        <taxon>Bacillota</taxon>
        <taxon>Clostridia</taxon>
        <taxon>Eubacteriales</taxon>
        <taxon>Oscillospiraceae</taxon>
        <taxon>Allofournierella</taxon>
    </lineage>
</organism>
<evidence type="ECO:0000256" key="4">
    <source>
        <dbReference type="ARBA" id="ARBA00022692"/>
    </source>
</evidence>
<keyword evidence="3" id="KW-1003">Cell membrane</keyword>
<evidence type="ECO:0000256" key="2">
    <source>
        <dbReference type="ARBA" id="ARBA00006143"/>
    </source>
</evidence>
<feature type="transmembrane region" description="Helical" evidence="8">
    <location>
        <begin position="92"/>
        <end position="114"/>
    </location>
</feature>